<dbReference type="Pfam" id="PF00850">
    <property type="entry name" value="Hist_deacetyl"/>
    <property type="match status" value="1"/>
</dbReference>
<feature type="domain" description="Histone deacetylase" evidence="3">
    <location>
        <begin position="34"/>
        <end position="138"/>
    </location>
</feature>
<dbReference type="GO" id="GO:0040029">
    <property type="term" value="P:epigenetic regulation of gene expression"/>
    <property type="evidence" value="ECO:0007669"/>
    <property type="project" value="TreeGrafter"/>
</dbReference>
<reference evidence="4 5" key="1">
    <citation type="submission" date="2024-01" db="EMBL/GenBank/DDBJ databases">
        <title>A telomere-to-telomere, gap-free genome of sweet tea (Lithocarpus litseifolius).</title>
        <authorList>
            <person name="Zhou J."/>
        </authorList>
    </citation>
    <scope>NUCLEOTIDE SEQUENCE [LARGE SCALE GENOMIC DNA]</scope>
    <source>
        <strain evidence="4">Zhou-2022a</strain>
        <tissue evidence="4">Leaf</tissue>
    </source>
</reference>
<dbReference type="EMBL" id="JAZDWU010000012">
    <property type="protein sequence ID" value="KAK9983396.1"/>
    <property type="molecule type" value="Genomic_DNA"/>
</dbReference>
<dbReference type="GO" id="GO:0005634">
    <property type="term" value="C:nucleus"/>
    <property type="evidence" value="ECO:0007669"/>
    <property type="project" value="TreeGrafter"/>
</dbReference>
<dbReference type="InterPro" id="IPR023801">
    <property type="entry name" value="His_deacetylse_dom"/>
</dbReference>
<dbReference type="PANTHER" id="PTHR10625:SF10">
    <property type="entry name" value="HISTONE DEACETYLASE HDAC1"/>
    <property type="match status" value="1"/>
</dbReference>
<dbReference type="InterPro" id="IPR037138">
    <property type="entry name" value="His_deacetylse_dom_sf"/>
</dbReference>
<dbReference type="PRINTS" id="PR01271">
    <property type="entry name" value="HISDACETLASE"/>
</dbReference>
<keyword evidence="2" id="KW-0156">Chromatin regulator</keyword>
<dbReference type="InterPro" id="IPR003084">
    <property type="entry name" value="HDAC_I/II"/>
</dbReference>
<comment type="caution">
    <text evidence="4">The sequence shown here is derived from an EMBL/GenBank/DDBJ whole genome shotgun (WGS) entry which is preliminary data.</text>
</comment>
<sequence>MGGASLPSRPDAKKRRVDYFYEPSIDDYYYGQGHPMKPHRICMPHNLIVHYSLHRRMEINLPFPANPFDIRRFHSKDYVKFLASVTLETLSDHSFSHHLKRFNVNEDCPVFNGLFGFCQSFAGRSISAAVKLNRGDANISLN</sequence>
<dbReference type="Gene3D" id="3.40.800.20">
    <property type="entry name" value="Histone deacetylase domain"/>
    <property type="match status" value="1"/>
</dbReference>
<accession>A0AAW2BDL7</accession>
<dbReference type="AlphaFoldDB" id="A0AAW2BDL7"/>
<evidence type="ECO:0000313" key="4">
    <source>
        <dbReference type="EMBL" id="KAK9983396.1"/>
    </source>
</evidence>
<dbReference type="SUPFAM" id="SSF52768">
    <property type="entry name" value="Arginase/deacetylase"/>
    <property type="match status" value="1"/>
</dbReference>
<organism evidence="4 5">
    <name type="scientific">Lithocarpus litseifolius</name>
    <dbReference type="NCBI Taxonomy" id="425828"/>
    <lineage>
        <taxon>Eukaryota</taxon>
        <taxon>Viridiplantae</taxon>
        <taxon>Streptophyta</taxon>
        <taxon>Embryophyta</taxon>
        <taxon>Tracheophyta</taxon>
        <taxon>Spermatophyta</taxon>
        <taxon>Magnoliopsida</taxon>
        <taxon>eudicotyledons</taxon>
        <taxon>Gunneridae</taxon>
        <taxon>Pentapetalae</taxon>
        <taxon>rosids</taxon>
        <taxon>fabids</taxon>
        <taxon>Fagales</taxon>
        <taxon>Fagaceae</taxon>
        <taxon>Lithocarpus</taxon>
    </lineage>
</organism>
<dbReference type="Proteomes" id="UP001459277">
    <property type="component" value="Unassembled WGS sequence"/>
</dbReference>
<proteinExistence type="predicted"/>
<name>A0AAW2BDL7_9ROSI</name>
<gene>
    <name evidence="4" type="ORF">SO802_032921</name>
</gene>
<keyword evidence="5" id="KW-1185">Reference proteome</keyword>
<dbReference type="GO" id="GO:0004407">
    <property type="term" value="F:histone deacetylase activity"/>
    <property type="evidence" value="ECO:0007669"/>
    <property type="project" value="InterPro"/>
</dbReference>
<evidence type="ECO:0000256" key="1">
    <source>
        <dbReference type="ARBA" id="ARBA00022491"/>
    </source>
</evidence>
<evidence type="ECO:0000256" key="2">
    <source>
        <dbReference type="ARBA" id="ARBA00022853"/>
    </source>
</evidence>
<evidence type="ECO:0000259" key="3">
    <source>
        <dbReference type="Pfam" id="PF00850"/>
    </source>
</evidence>
<dbReference type="PANTHER" id="PTHR10625">
    <property type="entry name" value="HISTONE DEACETYLASE HDAC1-RELATED"/>
    <property type="match status" value="1"/>
</dbReference>
<evidence type="ECO:0000313" key="5">
    <source>
        <dbReference type="Proteomes" id="UP001459277"/>
    </source>
</evidence>
<protein>
    <recommendedName>
        <fullName evidence="3">Histone deacetylase domain-containing protein</fullName>
    </recommendedName>
</protein>
<keyword evidence="1" id="KW-0678">Repressor</keyword>
<dbReference type="InterPro" id="IPR023696">
    <property type="entry name" value="Ureohydrolase_dom_sf"/>
</dbReference>